<feature type="chain" id="PRO_5047371917" evidence="1">
    <location>
        <begin position="22"/>
        <end position="433"/>
    </location>
</feature>
<dbReference type="InterPro" id="IPR013766">
    <property type="entry name" value="Thioredoxin_domain"/>
</dbReference>
<organism evidence="3 4">
    <name type="scientific">Mucilaginibacter roseus</name>
    <dbReference type="NCBI Taxonomy" id="1528868"/>
    <lineage>
        <taxon>Bacteria</taxon>
        <taxon>Pseudomonadati</taxon>
        <taxon>Bacteroidota</taxon>
        <taxon>Sphingobacteriia</taxon>
        <taxon>Sphingobacteriales</taxon>
        <taxon>Sphingobacteriaceae</taxon>
        <taxon>Mucilaginibacter</taxon>
    </lineage>
</organism>
<evidence type="ECO:0000313" key="4">
    <source>
        <dbReference type="Proteomes" id="UP001199919"/>
    </source>
</evidence>
<reference evidence="3 4" key="1">
    <citation type="submission" date="2021-12" db="EMBL/GenBank/DDBJ databases">
        <title>Mucilaginibacter roseus genome.</title>
        <authorList>
            <person name="Ferreira J.R."/>
            <person name="Newman J.D."/>
        </authorList>
    </citation>
    <scope>NUCLEOTIDE SEQUENCE [LARGE SCALE GENOMIC DNA]</scope>
    <source>
        <strain evidence="3 4">LMG 28454</strain>
    </source>
</reference>
<feature type="domain" description="Thioredoxin" evidence="2">
    <location>
        <begin position="30"/>
        <end position="168"/>
    </location>
</feature>
<comment type="caution">
    <text evidence="3">The sequence shown here is derived from an EMBL/GenBank/DDBJ whole genome shotgun (WGS) entry which is preliminary data.</text>
</comment>
<protein>
    <submittedName>
        <fullName evidence="3">TlpA family protein disulfide reductase</fullName>
    </submittedName>
</protein>
<dbReference type="PANTHER" id="PTHR42852:SF17">
    <property type="entry name" value="THIOREDOXIN-LIKE PROTEIN HI_1115"/>
    <property type="match status" value="1"/>
</dbReference>
<dbReference type="SUPFAM" id="SSF52833">
    <property type="entry name" value="Thioredoxin-like"/>
    <property type="match status" value="1"/>
</dbReference>
<sequence length="433" mass="49265">MKKTILYRVLAALCLFSSASAQDNTTIPPLKTGDTLPALTFTRLVNSQARTIRTTDYKDQLLIIDFWATWCSSCIKMFPAVEELQQKFQGKVKFLAVNAWHGDSKEKLSAFFVRHPEFHFPSVWGDTVLSRLLPHQTVPFYAWIRNNQLLATTGTEAIDADTIAAVLAGTFRPGDQENRPLNLNRPLYLGGNGGEPARYIYRSLLTPYSPGYRNPVMRSTNDQGQTDRLLFVNHTAYALIRSAFPALGRVNENRIMTAKDVGPGFLQDSSSYQWRARHRFTYEAIFPPRSRAEALRLMQEDIRRYFGLTVDSIVTERECLVFKTTQETPSNHTDLPNRKPETNWYTPESNIPVILAHYPLSEALQLFDEVSELPVLNETGFDPVIDLRLKKAAVEEPELLAALKKYGVTLSHEKRKIRMYVIHQVNESITPTP</sequence>
<dbReference type="InterPro" id="IPR036249">
    <property type="entry name" value="Thioredoxin-like_sf"/>
</dbReference>
<dbReference type="PROSITE" id="PS51352">
    <property type="entry name" value="THIOREDOXIN_2"/>
    <property type="match status" value="1"/>
</dbReference>
<evidence type="ECO:0000259" key="2">
    <source>
        <dbReference type="PROSITE" id="PS51352"/>
    </source>
</evidence>
<proteinExistence type="predicted"/>
<dbReference type="CDD" id="cd02966">
    <property type="entry name" value="TlpA_like_family"/>
    <property type="match status" value="1"/>
</dbReference>
<dbReference type="EMBL" id="JAJPWV010000001">
    <property type="protein sequence ID" value="MCD8739063.1"/>
    <property type="molecule type" value="Genomic_DNA"/>
</dbReference>
<feature type="signal peptide" evidence="1">
    <location>
        <begin position="1"/>
        <end position="21"/>
    </location>
</feature>
<dbReference type="PANTHER" id="PTHR42852">
    <property type="entry name" value="THIOL:DISULFIDE INTERCHANGE PROTEIN DSBE"/>
    <property type="match status" value="1"/>
</dbReference>
<accession>A0ABS8TVZ5</accession>
<dbReference type="InterPro" id="IPR050553">
    <property type="entry name" value="Thioredoxin_ResA/DsbE_sf"/>
</dbReference>
<keyword evidence="4" id="KW-1185">Reference proteome</keyword>
<name>A0ABS8TVZ5_9SPHI</name>
<dbReference type="RefSeq" id="WP_232174938.1">
    <property type="nucleotide sequence ID" value="NZ_JAJPWV010000001.1"/>
</dbReference>
<dbReference type="Gene3D" id="3.40.30.10">
    <property type="entry name" value="Glutaredoxin"/>
    <property type="match status" value="1"/>
</dbReference>
<dbReference type="Proteomes" id="UP001199919">
    <property type="component" value="Unassembled WGS sequence"/>
</dbReference>
<dbReference type="Pfam" id="PF00085">
    <property type="entry name" value="Thioredoxin"/>
    <property type="match status" value="1"/>
</dbReference>
<gene>
    <name evidence="3" type="ORF">LT679_00490</name>
</gene>
<evidence type="ECO:0000256" key="1">
    <source>
        <dbReference type="SAM" id="SignalP"/>
    </source>
</evidence>
<keyword evidence="1" id="KW-0732">Signal</keyword>
<evidence type="ECO:0000313" key="3">
    <source>
        <dbReference type="EMBL" id="MCD8739063.1"/>
    </source>
</evidence>